<evidence type="ECO:0000256" key="3">
    <source>
        <dbReference type="ARBA" id="ARBA00022989"/>
    </source>
</evidence>
<evidence type="ECO:0000256" key="5">
    <source>
        <dbReference type="SAM" id="Phobius"/>
    </source>
</evidence>
<dbReference type="GO" id="GO:0016020">
    <property type="term" value="C:membrane"/>
    <property type="evidence" value="ECO:0007669"/>
    <property type="project" value="UniProtKB-SubCell"/>
</dbReference>
<dbReference type="InterPro" id="IPR008952">
    <property type="entry name" value="Tetraspanin_EC2_sf"/>
</dbReference>
<dbReference type="Pfam" id="PF00335">
    <property type="entry name" value="Tetraspanin"/>
    <property type="match status" value="1"/>
</dbReference>
<dbReference type="AlphaFoldDB" id="A0A183DTI7"/>
<gene>
    <name evidence="6" type="ORF">GPUH_LOCUS12028</name>
</gene>
<evidence type="ECO:0000313" key="7">
    <source>
        <dbReference type="Proteomes" id="UP000271098"/>
    </source>
</evidence>
<protein>
    <submittedName>
        <fullName evidence="8">Tetraspanin</fullName>
    </submittedName>
</protein>
<dbReference type="OrthoDB" id="5835337at2759"/>
<keyword evidence="4 5" id="KW-0472">Membrane</keyword>
<organism evidence="8">
    <name type="scientific">Gongylonema pulchrum</name>
    <dbReference type="NCBI Taxonomy" id="637853"/>
    <lineage>
        <taxon>Eukaryota</taxon>
        <taxon>Metazoa</taxon>
        <taxon>Ecdysozoa</taxon>
        <taxon>Nematoda</taxon>
        <taxon>Chromadorea</taxon>
        <taxon>Rhabditida</taxon>
        <taxon>Spirurina</taxon>
        <taxon>Spiruromorpha</taxon>
        <taxon>Spiruroidea</taxon>
        <taxon>Gongylonematidae</taxon>
        <taxon>Gongylonema</taxon>
    </lineage>
</organism>
<dbReference type="EMBL" id="UYRT01078983">
    <property type="protein sequence ID" value="VDN19713.1"/>
    <property type="molecule type" value="Genomic_DNA"/>
</dbReference>
<sequence length="237" mass="27868">MILPAFTHRYGLFAGVFLVNLFALLVIIVAACRIYKFRFEESPEGTKREDLNVLRYELIAACVISMITGYILFAWNHIWRKPIRTNLLHVIKFALIENDYAKEINAIQQQFQCCGVSLNGSLPWSCCRSKHNSISCEHLDFRRFKRVLNETNFERLRSYAAQFKQHWRKKALALHSVYSDDCAKAFHRTFKFEFFYLNAAMSYAVGGLLVIPAALIEQLRFYRRDTNSQNFWTVFFF</sequence>
<name>A0A183DTI7_9BILA</name>
<feature type="transmembrane region" description="Helical" evidence="5">
    <location>
        <begin position="56"/>
        <end position="78"/>
    </location>
</feature>
<evidence type="ECO:0000256" key="1">
    <source>
        <dbReference type="ARBA" id="ARBA00004141"/>
    </source>
</evidence>
<dbReference type="InterPro" id="IPR018499">
    <property type="entry name" value="Tetraspanin/Peripherin"/>
</dbReference>
<evidence type="ECO:0000256" key="4">
    <source>
        <dbReference type="ARBA" id="ARBA00023136"/>
    </source>
</evidence>
<accession>A0A183DTI7</accession>
<feature type="transmembrane region" description="Helical" evidence="5">
    <location>
        <begin position="12"/>
        <end position="35"/>
    </location>
</feature>
<evidence type="ECO:0000313" key="8">
    <source>
        <dbReference type="WBParaSite" id="GPUH_0001204201-mRNA-1"/>
    </source>
</evidence>
<keyword evidence="7" id="KW-1185">Reference proteome</keyword>
<evidence type="ECO:0000313" key="6">
    <source>
        <dbReference type="EMBL" id="VDN19713.1"/>
    </source>
</evidence>
<keyword evidence="2 5" id="KW-0812">Transmembrane</keyword>
<proteinExistence type="predicted"/>
<reference evidence="8" key="1">
    <citation type="submission" date="2016-06" db="UniProtKB">
        <authorList>
            <consortium name="WormBaseParasite"/>
        </authorList>
    </citation>
    <scope>IDENTIFICATION</scope>
</reference>
<dbReference type="Proteomes" id="UP000271098">
    <property type="component" value="Unassembled WGS sequence"/>
</dbReference>
<dbReference type="WBParaSite" id="GPUH_0001204201-mRNA-1">
    <property type="protein sequence ID" value="GPUH_0001204201-mRNA-1"/>
    <property type="gene ID" value="GPUH_0001204201"/>
</dbReference>
<keyword evidence="3 5" id="KW-1133">Transmembrane helix</keyword>
<comment type="subcellular location">
    <subcellularLocation>
        <location evidence="1">Membrane</location>
        <topology evidence="1">Multi-pass membrane protein</topology>
    </subcellularLocation>
</comment>
<dbReference type="SUPFAM" id="SSF48652">
    <property type="entry name" value="Tetraspanin"/>
    <property type="match status" value="1"/>
</dbReference>
<reference evidence="6 7" key="2">
    <citation type="submission" date="2018-11" db="EMBL/GenBank/DDBJ databases">
        <authorList>
            <consortium name="Pathogen Informatics"/>
        </authorList>
    </citation>
    <scope>NUCLEOTIDE SEQUENCE [LARGE SCALE GENOMIC DNA]</scope>
</reference>
<evidence type="ECO:0000256" key="2">
    <source>
        <dbReference type="ARBA" id="ARBA00022692"/>
    </source>
</evidence>
<feature type="transmembrane region" description="Helical" evidence="5">
    <location>
        <begin position="194"/>
        <end position="216"/>
    </location>
</feature>